<dbReference type="RefSeq" id="WP_064599466.1">
    <property type="nucleotide sequence ID" value="NZ_LYRP01000033.1"/>
</dbReference>
<dbReference type="Gene3D" id="3.40.50.720">
    <property type="entry name" value="NAD(P)-binding Rossmann-like Domain"/>
    <property type="match status" value="1"/>
</dbReference>
<dbReference type="SUPFAM" id="SSF51735">
    <property type="entry name" value="NAD(P)-binding Rossmann-fold domains"/>
    <property type="match status" value="1"/>
</dbReference>
<dbReference type="InterPro" id="IPR036291">
    <property type="entry name" value="NAD(P)-bd_dom_sf"/>
</dbReference>
<evidence type="ECO:0000313" key="2">
    <source>
        <dbReference type="Proteomes" id="UP000078225"/>
    </source>
</evidence>
<dbReference type="PANTHER" id="PTHR45458:SF1">
    <property type="entry name" value="SHORT CHAIN DEHYDROGENASE"/>
    <property type="match status" value="1"/>
</dbReference>
<keyword evidence="2" id="KW-1185">Reference proteome</keyword>
<sequence>MKRQRILIVGAEKGLGLGLTEAYLKKDWEVFATHLPDADVSSLLALERDYPDNLTTGEIDVTDASHIRPFIDSLGARAFDIIFMVAGIYGPLHQSVLQASDAEFQQIMMTNTFGPARLARHLLPFMKPASTLVFMSSHRGSIAGNTEPGIGLELYRASKVALNMLARCIYMDLKQGEHTVLSVHPGWVATAMGTLDGAVEAEIDVKTSVNGMVNVIELHRNDKKHLFLDYENNTWPW</sequence>
<comment type="caution">
    <text evidence="1">The sequence shown here is derived from an EMBL/GenBank/DDBJ whole genome shotgun (WGS) entry which is preliminary data.</text>
</comment>
<protein>
    <submittedName>
        <fullName evidence="1">SDR family oxidoreductase</fullName>
    </submittedName>
</protein>
<accession>A0A1B7L148</accession>
<dbReference type="STRING" id="1691903.A9B99_11790"/>
<dbReference type="Proteomes" id="UP000078225">
    <property type="component" value="Unassembled WGS sequence"/>
</dbReference>
<dbReference type="AlphaFoldDB" id="A0A1B7L148"/>
<gene>
    <name evidence="1" type="ORF">A9B99_11790</name>
</gene>
<evidence type="ECO:0000313" key="1">
    <source>
        <dbReference type="EMBL" id="OAT76119.1"/>
    </source>
</evidence>
<dbReference type="PANTHER" id="PTHR45458">
    <property type="entry name" value="SHORT-CHAIN DEHYDROGENASE/REDUCTASE SDR"/>
    <property type="match status" value="1"/>
</dbReference>
<dbReference type="Pfam" id="PF13561">
    <property type="entry name" value="adh_short_C2"/>
    <property type="match status" value="1"/>
</dbReference>
<dbReference type="EMBL" id="LYRP01000033">
    <property type="protein sequence ID" value="OAT76119.1"/>
    <property type="molecule type" value="Genomic_DNA"/>
</dbReference>
<dbReference type="PRINTS" id="PR00081">
    <property type="entry name" value="GDHRDH"/>
</dbReference>
<organism evidence="1 2">
    <name type="scientific">Mangrovibacter phragmitis</name>
    <dbReference type="NCBI Taxonomy" id="1691903"/>
    <lineage>
        <taxon>Bacteria</taxon>
        <taxon>Pseudomonadati</taxon>
        <taxon>Pseudomonadota</taxon>
        <taxon>Gammaproteobacteria</taxon>
        <taxon>Enterobacterales</taxon>
        <taxon>Enterobacteriaceae</taxon>
        <taxon>Mangrovibacter</taxon>
    </lineage>
</organism>
<dbReference type="GO" id="GO:0016616">
    <property type="term" value="F:oxidoreductase activity, acting on the CH-OH group of donors, NAD or NADP as acceptor"/>
    <property type="evidence" value="ECO:0007669"/>
    <property type="project" value="TreeGrafter"/>
</dbReference>
<dbReference type="InterPro" id="IPR052184">
    <property type="entry name" value="SDR_enzymes"/>
</dbReference>
<dbReference type="OrthoDB" id="5786478at2"/>
<name>A0A1B7L148_9ENTR</name>
<proteinExistence type="predicted"/>
<reference evidence="2" key="1">
    <citation type="submission" date="2016-05" db="EMBL/GenBank/DDBJ databases">
        <authorList>
            <person name="Behera P."/>
            <person name="Vaishampayan P."/>
            <person name="Singh N."/>
            <person name="Raina V."/>
            <person name="Suar M."/>
            <person name="Pattnaik A."/>
            <person name="Rastogi G."/>
        </authorList>
    </citation>
    <scope>NUCLEOTIDE SEQUENCE [LARGE SCALE GENOMIC DNA]</scope>
    <source>
        <strain evidence="2">MP23</strain>
    </source>
</reference>
<dbReference type="InterPro" id="IPR002347">
    <property type="entry name" value="SDR_fam"/>
</dbReference>